<dbReference type="EMBL" id="JACXWA010000120">
    <property type="protein sequence ID" value="MBD3871186.1"/>
    <property type="molecule type" value="Genomic_DNA"/>
</dbReference>
<name>A0A8J6YCF7_9BACT</name>
<keyword evidence="12" id="KW-0460">Magnesium</keyword>
<comment type="caution">
    <text evidence="23">The sequence shown here is derived from an EMBL/GenBank/DDBJ whole genome shotgun (WGS) entry which is preliminary data.</text>
</comment>
<evidence type="ECO:0000256" key="1">
    <source>
        <dbReference type="ARBA" id="ARBA00002714"/>
    </source>
</evidence>
<dbReference type="PANTHER" id="PTHR11136:SF0">
    <property type="entry name" value="DIHYDROFOLATE SYNTHETASE-RELATED"/>
    <property type="match status" value="1"/>
</dbReference>
<comment type="catalytic activity">
    <reaction evidence="18">
        <text>10-formyltetrahydrofolyl-(gamma-L-Glu)(n) + L-glutamate + ATP = 10-formyltetrahydrofolyl-(gamma-L-Glu)(n+1) + ADP + phosphate + H(+)</text>
        <dbReference type="Rhea" id="RHEA:51904"/>
        <dbReference type="Rhea" id="RHEA-COMP:13088"/>
        <dbReference type="Rhea" id="RHEA-COMP:14300"/>
        <dbReference type="ChEBI" id="CHEBI:15378"/>
        <dbReference type="ChEBI" id="CHEBI:29985"/>
        <dbReference type="ChEBI" id="CHEBI:30616"/>
        <dbReference type="ChEBI" id="CHEBI:43474"/>
        <dbReference type="ChEBI" id="CHEBI:134413"/>
        <dbReference type="ChEBI" id="CHEBI:456216"/>
        <dbReference type="EC" id="6.3.2.17"/>
    </reaction>
</comment>
<evidence type="ECO:0000256" key="2">
    <source>
        <dbReference type="ARBA" id="ARBA00004799"/>
    </source>
</evidence>
<evidence type="ECO:0000256" key="3">
    <source>
        <dbReference type="ARBA" id="ARBA00005150"/>
    </source>
</evidence>
<evidence type="ECO:0000256" key="17">
    <source>
        <dbReference type="ARBA" id="ARBA00047493"/>
    </source>
</evidence>
<dbReference type="AlphaFoldDB" id="A0A8J6YCF7"/>
<dbReference type="InterPro" id="IPR013221">
    <property type="entry name" value="Mur_ligase_cen"/>
</dbReference>
<evidence type="ECO:0000256" key="10">
    <source>
        <dbReference type="ARBA" id="ARBA00022741"/>
    </source>
</evidence>
<evidence type="ECO:0000256" key="4">
    <source>
        <dbReference type="ARBA" id="ARBA00008276"/>
    </source>
</evidence>
<evidence type="ECO:0000313" key="23">
    <source>
        <dbReference type="EMBL" id="MBD3871186.1"/>
    </source>
</evidence>
<evidence type="ECO:0000256" key="8">
    <source>
        <dbReference type="ARBA" id="ARBA00022598"/>
    </source>
</evidence>
<accession>A0A8J6YCF7</accession>
<sequence>MGRIRPELDELRRVLAERGNPQLDFPSILVVGTNGKGSTVAMLEALLRTHGLGTGLFTSPHLVRIEERVRLNGVPVAETVLESAIAYFDEYPDLTYFETMTAAAFVIFSEAQVDVAVLEAGMGGSWDATRLAESAIAGLTNIGSDHAGWLGAEPTEVARDKGRALVAAEKAVIGSGVDDDLVDWLGAPAAQPARSLVRCTDAGGGRVSMSWDGRASNVRMPLAGAYQCDNLELAMALALEAANAGWVSPIEPPRIQVALDGLSWPGRLSVHRFKGREVLTDCAHNLEAARALAEHLDELECRYNLLFSCLDDKPVEAIAEILKDRVDEVVVCRLDDERAMPLERLAAAFPGAEVAENPQSGLDRTRDPVLVAGSIRLVGAILALVERA</sequence>
<dbReference type="Pfam" id="PF08245">
    <property type="entry name" value="Mur_ligase_M"/>
    <property type="match status" value="1"/>
</dbReference>
<evidence type="ECO:0000256" key="9">
    <source>
        <dbReference type="ARBA" id="ARBA00022723"/>
    </source>
</evidence>
<evidence type="ECO:0000256" key="6">
    <source>
        <dbReference type="ARBA" id="ARBA00013025"/>
    </source>
</evidence>
<evidence type="ECO:0000256" key="19">
    <source>
        <dbReference type="ARBA" id="ARBA00049035"/>
    </source>
</evidence>
<dbReference type="GO" id="GO:0046872">
    <property type="term" value="F:metal ion binding"/>
    <property type="evidence" value="ECO:0007669"/>
    <property type="project" value="UniProtKB-KW"/>
</dbReference>
<dbReference type="NCBIfam" id="TIGR01499">
    <property type="entry name" value="folC"/>
    <property type="match status" value="1"/>
</dbReference>
<evidence type="ECO:0000256" key="18">
    <source>
        <dbReference type="ARBA" id="ARBA00047808"/>
    </source>
</evidence>
<dbReference type="InterPro" id="IPR036615">
    <property type="entry name" value="Mur_ligase_C_dom_sf"/>
</dbReference>
<evidence type="ECO:0000256" key="15">
    <source>
        <dbReference type="ARBA" id="ARBA00030592"/>
    </source>
</evidence>
<evidence type="ECO:0000259" key="21">
    <source>
        <dbReference type="Pfam" id="PF02875"/>
    </source>
</evidence>
<evidence type="ECO:0000313" key="24">
    <source>
        <dbReference type="Proteomes" id="UP000598633"/>
    </source>
</evidence>
<proteinExistence type="inferred from homology"/>
<evidence type="ECO:0000259" key="22">
    <source>
        <dbReference type="Pfam" id="PF08245"/>
    </source>
</evidence>
<feature type="domain" description="Mur ligase C-terminal" evidence="21">
    <location>
        <begin position="266"/>
        <end position="363"/>
    </location>
</feature>
<comment type="catalytic activity">
    <reaction evidence="20">
        <text>7,8-dihydropteroate + L-glutamate + ATP = 7,8-dihydrofolate + ADP + phosphate + H(+)</text>
        <dbReference type="Rhea" id="RHEA:23584"/>
        <dbReference type="ChEBI" id="CHEBI:15378"/>
        <dbReference type="ChEBI" id="CHEBI:17839"/>
        <dbReference type="ChEBI" id="CHEBI:29985"/>
        <dbReference type="ChEBI" id="CHEBI:30616"/>
        <dbReference type="ChEBI" id="CHEBI:43474"/>
        <dbReference type="ChEBI" id="CHEBI:57451"/>
        <dbReference type="ChEBI" id="CHEBI:456216"/>
        <dbReference type="EC" id="6.3.2.12"/>
    </reaction>
</comment>
<dbReference type="InterPro" id="IPR004101">
    <property type="entry name" value="Mur_ligase_C"/>
</dbReference>
<keyword evidence="11" id="KW-0067">ATP-binding</keyword>
<evidence type="ECO:0000256" key="13">
    <source>
        <dbReference type="ARBA" id="ARBA00022909"/>
    </source>
</evidence>
<keyword evidence="13" id="KW-0289">Folate biosynthesis</keyword>
<dbReference type="EC" id="6.3.2.12" evidence="5"/>
<keyword evidence="9" id="KW-0479">Metal-binding</keyword>
<dbReference type="Pfam" id="PF02875">
    <property type="entry name" value="Mur_ligase_C"/>
    <property type="match status" value="1"/>
</dbReference>
<dbReference type="InterPro" id="IPR036565">
    <property type="entry name" value="Mur-like_cat_sf"/>
</dbReference>
<dbReference type="PANTHER" id="PTHR11136">
    <property type="entry name" value="FOLYLPOLYGLUTAMATE SYNTHASE-RELATED"/>
    <property type="match status" value="1"/>
</dbReference>
<comment type="function">
    <text evidence="1">Functions in two distinct reactions of the de novo folate biosynthetic pathway. Catalyzes the addition of a glutamate residue to dihydropteroate (7,8-dihydropteroate or H2Pte) to form dihydrofolate (7,8-dihydrofolate monoglutamate or H2Pte-Glu). Also catalyzes successive additions of L-glutamate to tetrahydrofolate or 10-formyltetrahydrofolate or 5,10-methylenetetrahydrofolate, leading to folylpolyglutamate derivatives.</text>
</comment>
<evidence type="ECO:0000256" key="12">
    <source>
        <dbReference type="ARBA" id="ARBA00022842"/>
    </source>
</evidence>
<dbReference type="GO" id="GO:0005524">
    <property type="term" value="F:ATP binding"/>
    <property type="evidence" value="ECO:0007669"/>
    <property type="project" value="UniProtKB-KW"/>
</dbReference>
<comment type="similarity">
    <text evidence="4">Belongs to the folylpolyglutamate synthase family.</text>
</comment>
<evidence type="ECO:0000256" key="14">
    <source>
        <dbReference type="ARBA" id="ARBA00030048"/>
    </source>
</evidence>
<reference evidence="23 24" key="1">
    <citation type="submission" date="2020-08" db="EMBL/GenBank/DDBJ databases">
        <title>Acidobacteriota in marine sediments use diverse sulfur dissimilation pathways.</title>
        <authorList>
            <person name="Wasmund K."/>
        </authorList>
    </citation>
    <scope>NUCLEOTIDE SEQUENCE [LARGE SCALE GENOMIC DNA]</scope>
    <source>
        <strain evidence="23">MAG AM3-A</strain>
    </source>
</reference>
<dbReference type="SUPFAM" id="SSF53623">
    <property type="entry name" value="MurD-like peptide ligases, catalytic domain"/>
    <property type="match status" value="1"/>
</dbReference>
<comment type="pathway">
    <text evidence="2">Cofactor biosynthesis; tetrahydrofolate biosynthesis; 7,8-dihydrofolate from 2-amino-4-hydroxy-6-hydroxymethyl-7,8-dihydropteridine diphosphate and 4-aminobenzoate: step 2/2.</text>
</comment>
<organism evidence="23 24">
    <name type="scientific">Candidatus Sulfomarinibacter kjeldsenii</name>
    <dbReference type="NCBI Taxonomy" id="2885994"/>
    <lineage>
        <taxon>Bacteria</taxon>
        <taxon>Pseudomonadati</taxon>
        <taxon>Acidobacteriota</taxon>
        <taxon>Thermoanaerobaculia</taxon>
        <taxon>Thermoanaerobaculales</taxon>
        <taxon>Candidatus Sulfomarinibacteraceae</taxon>
        <taxon>Candidatus Sulfomarinibacter</taxon>
    </lineage>
</organism>
<dbReference type="GO" id="GO:0005737">
    <property type="term" value="C:cytoplasm"/>
    <property type="evidence" value="ECO:0007669"/>
    <property type="project" value="TreeGrafter"/>
</dbReference>
<evidence type="ECO:0000256" key="16">
    <source>
        <dbReference type="ARBA" id="ARBA00032510"/>
    </source>
</evidence>
<evidence type="ECO:0000256" key="20">
    <source>
        <dbReference type="ARBA" id="ARBA00049161"/>
    </source>
</evidence>
<dbReference type="GO" id="GO:0004326">
    <property type="term" value="F:tetrahydrofolylpolyglutamate synthase activity"/>
    <property type="evidence" value="ECO:0007669"/>
    <property type="project" value="UniProtKB-EC"/>
</dbReference>
<dbReference type="Gene3D" id="3.40.1190.10">
    <property type="entry name" value="Mur-like, catalytic domain"/>
    <property type="match status" value="1"/>
</dbReference>
<keyword evidence="10" id="KW-0547">Nucleotide-binding</keyword>
<protein>
    <recommendedName>
        <fullName evidence="7">Dihydrofolate synthase/folylpolyglutamate synthase</fullName>
        <ecNumber evidence="5">6.3.2.12</ecNumber>
        <ecNumber evidence="6">6.3.2.17</ecNumber>
    </recommendedName>
    <alternativeName>
        <fullName evidence="16">Folylpoly-gamma-glutamate synthetase-dihydrofolate synthetase</fullName>
    </alternativeName>
    <alternativeName>
        <fullName evidence="14">Folylpolyglutamate synthetase</fullName>
    </alternativeName>
    <alternativeName>
        <fullName evidence="15">Tetrahydrofolylpolyglutamate synthase</fullName>
    </alternativeName>
</protein>
<gene>
    <name evidence="23" type="ORF">IFJ97_07500</name>
</gene>
<dbReference type="SUPFAM" id="SSF53244">
    <property type="entry name" value="MurD-like peptide ligases, peptide-binding domain"/>
    <property type="match status" value="1"/>
</dbReference>
<comment type="pathway">
    <text evidence="3">Cofactor biosynthesis; tetrahydrofolylpolyglutamate biosynthesis.</text>
</comment>
<feature type="domain" description="Mur ligase central" evidence="22">
    <location>
        <begin position="30"/>
        <end position="237"/>
    </location>
</feature>
<comment type="catalytic activity">
    <reaction evidence="17">
        <text>(6S)-5,6,7,8-tetrahydrofolyl-(gamma-L-Glu)(n) + L-glutamate + ATP = (6S)-5,6,7,8-tetrahydrofolyl-(gamma-L-Glu)(n+1) + ADP + phosphate + H(+)</text>
        <dbReference type="Rhea" id="RHEA:10580"/>
        <dbReference type="Rhea" id="RHEA-COMP:14738"/>
        <dbReference type="Rhea" id="RHEA-COMP:14740"/>
        <dbReference type="ChEBI" id="CHEBI:15378"/>
        <dbReference type="ChEBI" id="CHEBI:29985"/>
        <dbReference type="ChEBI" id="CHEBI:30616"/>
        <dbReference type="ChEBI" id="CHEBI:43474"/>
        <dbReference type="ChEBI" id="CHEBI:141005"/>
        <dbReference type="ChEBI" id="CHEBI:456216"/>
        <dbReference type="EC" id="6.3.2.17"/>
    </reaction>
</comment>
<evidence type="ECO:0000256" key="11">
    <source>
        <dbReference type="ARBA" id="ARBA00022840"/>
    </source>
</evidence>
<dbReference type="InterPro" id="IPR001645">
    <property type="entry name" value="Folylpolyglutamate_synth"/>
</dbReference>
<evidence type="ECO:0000256" key="5">
    <source>
        <dbReference type="ARBA" id="ARBA00013023"/>
    </source>
</evidence>
<dbReference type="Proteomes" id="UP000598633">
    <property type="component" value="Unassembled WGS sequence"/>
</dbReference>
<keyword evidence="8" id="KW-0436">Ligase</keyword>
<dbReference type="GO" id="GO:0046656">
    <property type="term" value="P:folic acid biosynthetic process"/>
    <property type="evidence" value="ECO:0007669"/>
    <property type="project" value="UniProtKB-KW"/>
</dbReference>
<dbReference type="GO" id="GO:0008841">
    <property type="term" value="F:dihydrofolate synthase activity"/>
    <property type="evidence" value="ECO:0007669"/>
    <property type="project" value="UniProtKB-EC"/>
</dbReference>
<dbReference type="Gene3D" id="3.90.190.20">
    <property type="entry name" value="Mur ligase, C-terminal domain"/>
    <property type="match status" value="1"/>
</dbReference>
<evidence type="ECO:0000256" key="7">
    <source>
        <dbReference type="ARBA" id="ARBA00019357"/>
    </source>
</evidence>
<comment type="catalytic activity">
    <reaction evidence="19">
        <text>(6R)-5,10-methylenetetrahydrofolyl-(gamma-L-Glu)(n) + L-glutamate + ATP = (6R)-5,10-methylenetetrahydrofolyl-(gamma-L-Glu)(n+1) + ADP + phosphate + H(+)</text>
        <dbReference type="Rhea" id="RHEA:51912"/>
        <dbReference type="Rhea" id="RHEA-COMP:13257"/>
        <dbReference type="Rhea" id="RHEA-COMP:13258"/>
        <dbReference type="ChEBI" id="CHEBI:15378"/>
        <dbReference type="ChEBI" id="CHEBI:29985"/>
        <dbReference type="ChEBI" id="CHEBI:30616"/>
        <dbReference type="ChEBI" id="CHEBI:43474"/>
        <dbReference type="ChEBI" id="CHEBI:136572"/>
        <dbReference type="ChEBI" id="CHEBI:456216"/>
        <dbReference type="EC" id="6.3.2.17"/>
    </reaction>
</comment>
<dbReference type="EC" id="6.3.2.17" evidence="6"/>